<proteinExistence type="predicted"/>
<dbReference type="EMBL" id="CP003557">
    <property type="protein sequence ID" value="AFN74235.1"/>
    <property type="molecule type" value="Genomic_DNA"/>
</dbReference>
<dbReference type="Proteomes" id="UP000009011">
    <property type="component" value="Chromosome"/>
</dbReference>
<accession>I6Z504</accession>
<reference evidence="1 2" key="1">
    <citation type="journal article" date="2013" name="PLoS ONE">
        <title>Genomic analysis of Melioribacter roseus, facultatively anaerobic organotrophic bacterium representing a novel deep lineage within Bacteriodetes/Chlorobi group.</title>
        <authorList>
            <person name="Kadnikov V.V."/>
            <person name="Mardanov A.V."/>
            <person name="Podosokorskaya O.A."/>
            <person name="Gavrilov S.N."/>
            <person name="Kublanov I.V."/>
            <person name="Beletsky A.V."/>
            <person name="Bonch-Osmolovskaya E.A."/>
            <person name="Ravin N.V."/>
        </authorList>
    </citation>
    <scope>NUCLEOTIDE SEQUENCE [LARGE SCALE GENOMIC DNA]</scope>
    <source>
        <strain evidence="2">JCM 17771 / P3M-2</strain>
    </source>
</reference>
<keyword evidence="2" id="KW-1185">Reference proteome</keyword>
<dbReference type="KEGG" id="mro:MROS_0994"/>
<dbReference type="HOGENOM" id="CLU_1756691_0_0_10"/>
<gene>
    <name evidence="1" type="ordered locus">MROS_0994</name>
</gene>
<evidence type="ECO:0000313" key="1">
    <source>
        <dbReference type="EMBL" id="AFN74235.1"/>
    </source>
</evidence>
<dbReference type="STRING" id="1191523.MROS_0994"/>
<evidence type="ECO:0000313" key="2">
    <source>
        <dbReference type="Proteomes" id="UP000009011"/>
    </source>
</evidence>
<protein>
    <recommendedName>
        <fullName evidence="3">Lipocalin-like domain-containing protein</fullName>
    </recommendedName>
</protein>
<dbReference type="AlphaFoldDB" id="I6Z504"/>
<sequence length="148" mass="17487">MNRIKSLFMGYINRHIIFAVFTILLSTTACNEEPTKSEAIEIGLLFNTWYDSYEEKTDSTDIFRPEGYKEFPPSRFRRRITFNDDGACSWLVLHPADAHYLETGTWKFNGAERLIFVYNNKGEEVHVMKILELNRELLRVLMIKYSYN</sequence>
<dbReference type="PROSITE" id="PS51257">
    <property type="entry name" value="PROKAR_LIPOPROTEIN"/>
    <property type="match status" value="1"/>
</dbReference>
<evidence type="ECO:0008006" key="3">
    <source>
        <dbReference type="Google" id="ProtNLM"/>
    </source>
</evidence>
<organism evidence="1 2">
    <name type="scientific">Melioribacter roseus (strain DSM 23840 / JCM 17771 / VKM B-2668 / P3M-2)</name>
    <dbReference type="NCBI Taxonomy" id="1191523"/>
    <lineage>
        <taxon>Bacteria</taxon>
        <taxon>Pseudomonadati</taxon>
        <taxon>Ignavibacteriota</taxon>
        <taxon>Ignavibacteria</taxon>
        <taxon>Ignavibacteriales</taxon>
        <taxon>Melioribacteraceae</taxon>
        <taxon>Melioribacter</taxon>
    </lineage>
</organism>
<name>I6Z504_MELRP</name>